<dbReference type="Pfam" id="PF09282">
    <property type="entry name" value="Mago-bind"/>
    <property type="match status" value="1"/>
</dbReference>
<dbReference type="GO" id="GO:0003723">
    <property type="term" value="F:RNA binding"/>
    <property type="evidence" value="ECO:0007669"/>
    <property type="project" value="TreeGrafter"/>
</dbReference>
<evidence type="ECO:0000256" key="1">
    <source>
        <dbReference type="ARBA" id="ARBA00009394"/>
    </source>
</evidence>
<dbReference type="GO" id="GO:1903259">
    <property type="term" value="P:exon-exon junction complex disassembly"/>
    <property type="evidence" value="ECO:0007669"/>
    <property type="project" value="InterPro"/>
</dbReference>
<organism evidence="5">
    <name type="scientific">Schistocephalus solidus</name>
    <name type="common">Tapeworm</name>
    <dbReference type="NCBI Taxonomy" id="70667"/>
    <lineage>
        <taxon>Eukaryota</taxon>
        <taxon>Metazoa</taxon>
        <taxon>Spiralia</taxon>
        <taxon>Lophotrochozoa</taxon>
        <taxon>Platyhelminthes</taxon>
        <taxon>Cestoda</taxon>
        <taxon>Eucestoda</taxon>
        <taxon>Diphyllobothriidea</taxon>
        <taxon>Diphyllobothriidae</taxon>
        <taxon>Schistocephalus</taxon>
    </lineage>
</organism>
<comment type="similarity">
    <text evidence="1">Belongs to the pym family.</text>
</comment>
<dbReference type="SMART" id="SM01273">
    <property type="entry name" value="Mago-bind"/>
    <property type="match status" value="1"/>
</dbReference>
<feature type="compositionally biased region" description="Low complexity" evidence="3">
    <location>
        <begin position="82"/>
        <end position="97"/>
    </location>
</feature>
<evidence type="ECO:0000259" key="4">
    <source>
        <dbReference type="SMART" id="SM01273"/>
    </source>
</evidence>
<sequence length="213" mass="23777">MASLRPGVIINDKGEHVIPASRRPDGTWRKEIKVKAGYIPPDETPVYRSKGVEMREEREKYVIPGLTKEAAAEITRQRKAAEAAAAAAEKQRTAAASAKKHKKKGGQKKPADQPDTDLHSANIPLKKTQSVKADKPTALIPKAEENAHNQSSENDPEELKRLLRAENKRLRQIIELEERQKKGEQLNADQMSKLRRRAEVEALIEKLSTLTAS</sequence>
<dbReference type="GO" id="GO:0035145">
    <property type="term" value="C:exon-exon junction complex"/>
    <property type="evidence" value="ECO:0007669"/>
    <property type="project" value="TreeGrafter"/>
</dbReference>
<dbReference type="SUPFAM" id="SSF101931">
    <property type="entry name" value="Pym (Within the bgcn gene intron protein, WIBG), N-terminal domain"/>
    <property type="match status" value="1"/>
</dbReference>
<feature type="compositionally biased region" description="Basic and acidic residues" evidence="3">
    <location>
        <begin position="109"/>
        <end position="118"/>
    </location>
</feature>
<feature type="coiled-coil region" evidence="2">
    <location>
        <begin position="160"/>
        <end position="187"/>
    </location>
</feature>
<dbReference type="InterPro" id="IPR036348">
    <property type="entry name" value="WIBG_N_sf"/>
</dbReference>
<proteinExistence type="inferred from homology"/>
<name>A0A0X3P6L1_SCHSO</name>
<dbReference type="InterPro" id="IPR015362">
    <property type="entry name" value="WIBG_mago-bd"/>
</dbReference>
<gene>
    <name evidence="5" type="primary">WIBG</name>
    <name evidence="5" type="ORF">TR160101</name>
</gene>
<dbReference type="GO" id="GO:0005737">
    <property type="term" value="C:cytoplasm"/>
    <property type="evidence" value="ECO:0007669"/>
    <property type="project" value="TreeGrafter"/>
</dbReference>
<dbReference type="AlphaFoldDB" id="A0A0X3P6L1"/>
<feature type="domain" description="WIBG Mago-binding" evidence="4">
    <location>
        <begin position="14"/>
        <end position="40"/>
    </location>
</feature>
<feature type="compositionally biased region" description="Basic residues" evidence="3">
    <location>
        <begin position="98"/>
        <end position="107"/>
    </location>
</feature>
<evidence type="ECO:0000256" key="2">
    <source>
        <dbReference type="SAM" id="Coils"/>
    </source>
</evidence>
<feature type="region of interest" description="Disordered" evidence="3">
    <location>
        <begin position="76"/>
        <end position="159"/>
    </location>
</feature>
<evidence type="ECO:0000256" key="3">
    <source>
        <dbReference type="SAM" id="MobiDB-lite"/>
    </source>
</evidence>
<dbReference type="PANTHER" id="PTHR22959:SF0">
    <property type="entry name" value="PARTNER OF Y14 AND MAGO"/>
    <property type="match status" value="1"/>
</dbReference>
<dbReference type="PANTHER" id="PTHR22959">
    <property type="entry name" value="PYM PROTEIN"/>
    <property type="match status" value="1"/>
</dbReference>
<dbReference type="EMBL" id="GEEE01019553">
    <property type="protein sequence ID" value="JAP43672.1"/>
    <property type="molecule type" value="Transcribed_RNA"/>
</dbReference>
<keyword evidence="2" id="KW-0175">Coiled coil</keyword>
<reference evidence="5" key="1">
    <citation type="submission" date="2016-01" db="EMBL/GenBank/DDBJ databases">
        <title>Reference transcriptome for the parasite Schistocephalus solidus: insights into the molecular evolution of parasitism.</title>
        <authorList>
            <person name="Hebert F.O."/>
            <person name="Grambauer S."/>
            <person name="Barber I."/>
            <person name="Landry C.R."/>
            <person name="Aubin-Horth N."/>
        </authorList>
    </citation>
    <scope>NUCLEOTIDE SEQUENCE</scope>
</reference>
<evidence type="ECO:0000313" key="5">
    <source>
        <dbReference type="EMBL" id="JAP43672.1"/>
    </source>
</evidence>
<dbReference type="InterPro" id="IPR039333">
    <property type="entry name" value="PYM1"/>
</dbReference>
<protein>
    <submittedName>
        <fullName evidence="5">Partner of Y14 and mago</fullName>
    </submittedName>
</protein>
<accession>A0A0X3P6L1</accession>